<comment type="catalytic activity">
    <reaction evidence="7 8">
        <text>dUTP + H2O = dUMP + diphosphate + H(+)</text>
        <dbReference type="Rhea" id="RHEA:10248"/>
        <dbReference type="ChEBI" id="CHEBI:15377"/>
        <dbReference type="ChEBI" id="CHEBI:15378"/>
        <dbReference type="ChEBI" id="CHEBI:33019"/>
        <dbReference type="ChEBI" id="CHEBI:61555"/>
        <dbReference type="ChEBI" id="CHEBI:246422"/>
        <dbReference type="EC" id="3.6.1.23"/>
    </reaction>
</comment>
<evidence type="ECO:0000256" key="8">
    <source>
        <dbReference type="HAMAP-Rule" id="MF_00116"/>
    </source>
</evidence>
<dbReference type="PANTHER" id="PTHR11241">
    <property type="entry name" value="DEOXYURIDINE 5'-TRIPHOSPHATE NUCLEOTIDOHYDROLASE"/>
    <property type="match status" value="1"/>
</dbReference>
<comment type="caution">
    <text evidence="10">The sequence shown here is derived from an EMBL/GenBank/DDBJ whole genome shotgun (WGS) entry which is preliminary data.</text>
</comment>
<dbReference type="HAMAP" id="MF_00116">
    <property type="entry name" value="dUTPase_bact"/>
    <property type="match status" value="1"/>
</dbReference>
<comment type="cofactor">
    <cofactor evidence="1 8">
        <name>Mg(2+)</name>
        <dbReference type="ChEBI" id="CHEBI:18420"/>
    </cofactor>
</comment>
<keyword evidence="3 8" id="KW-0479">Metal-binding</keyword>
<dbReference type="SUPFAM" id="SSF51283">
    <property type="entry name" value="dUTPase-like"/>
    <property type="match status" value="1"/>
</dbReference>
<evidence type="ECO:0000256" key="2">
    <source>
        <dbReference type="ARBA" id="ARBA00006581"/>
    </source>
</evidence>
<dbReference type="NCBIfam" id="NF001862">
    <property type="entry name" value="PRK00601.1"/>
    <property type="match status" value="1"/>
</dbReference>
<dbReference type="STRING" id="1249481.D641_0111465"/>
<dbReference type="InterPro" id="IPR033704">
    <property type="entry name" value="dUTPase_trimeric"/>
</dbReference>
<dbReference type="EMBL" id="AORC01000014">
    <property type="protein sequence ID" value="EYT48515.1"/>
    <property type="molecule type" value="Genomic_DNA"/>
</dbReference>
<evidence type="ECO:0000256" key="1">
    <source>
        <dbReference type="ARBA" id="ARBA00001946"/>
    </source>
</evidence>
<dbReference type="Gene3D" id="2.70.40.10">
    <property type="match status" value="1"/>
</dbReference>
<organism evidence="10 11">
    <name type="scientific">Brachybacterium muris UCD-AY4</name>
    <dbReference type="NCBI Taxonomy" id="1249481"/>
    <lineage>
        <taxon>Bacteria</taxon>
        <taxon>Bacillati</taxon>
        <taxon>Actinomycetota</taxon>
        <taxon>Actinomycetes</taxon>
        <taxon>Micrococcales</taxon>
        <taxon>Dermabacteraceae</taxon>
        <taxon>Brachybacterium</taxon>
    </lineage>
</organism>
<protein>
    <recommendedName>
        <fullName evidence="8">Deoxyuridine 5'-triphosphate nucleotidohydrolase</fullName>
        <shortName evidence="8">dUTPase</shortName>
        <ecNumber evidence="8">3.6.1.23</ecNumber>
    </recommendedName>
    <alternativeName>
        <fullName evidence="8">dUTP pyrophosphatase</fullName>
    </alternativeName>
</protein>
<evidence type="ECO:0000256" key="5">
    <source>
        <dbReference type="ARBA" id="ARBA00022842"/>
    </source>
</evidence>
<evidence type="ECO:0000256" key="4">
    <source>
        <dbReference type="ARBA" id="ARBA00022801"/>
    </source>
</evidence>
<comment type="similarity">
    <text evidence="2 8">Belongs to the dUTPase family.</text>
</comment>
<feature type="domain" description="dUTPase-like" evidence="9">
    <location>
        <begin position="20"/>
        <end position="150"/>
    </location>
</feature>
<dbReference type="RefSeq" id="WP_017823648.1">
    <property type="nucleotide sequence ID" value="NZ_AORC01000014.1"/>
</dbReference>
<sequence>MYDDPTAPSSTLQIRLEDGVPLPHRAHDGDAGLDLTSSEDLVIPAGGRALVDTGTAVALPPGTVGLVCPRSGLASRHGVTVLNGPGIVDAGYRGPIRVALHNTDLTEPFTLHRGDRIAQLVIVPFLAPVLQQVDELDETDRAAAGFGSSGGFGTAPSKEG</sequence>
<dbReference type="NCBIfam" id="TIGR00576">
    <property type="entry name" value="dut"/>
    <property type="match status" value="1"/>
</dbReference>
<keyword evidence="11" id="KW-1185">Reference proteome</keyword>
<dbReference type="PANTHER" id="PTHR11241:SF0">
    <property type="entry name" value="DEOXYURIDINE 5'-TRIPHOSPHATE NUCLEOTIDOHYDROLASE"/>
    <property type="match status" value="1"/>
</dbReference>
<keyword evidence="5 8" id="KW-0460">Magnesium</keyword>
<accession>A0A022KWD3</accession>
<comment type="caution">
    <text evidence="8">Lacks conserved residue(s) required for the propagation of feature annotation.</text>
</comment>
<feature type="binding site" evidence="8">
    <location>
        <position position="89"/>
    </location>
    <ligand>
        <name>substrate</name>
    </ligand>
</feature>
<dbReference type="GO" id="GO:0000287">
    <property type="term" value="F:magnesium ion binding"/>
    <property type="evidence" value="ECO:0007669"/>
    <property type="project" value="UniProtKB-UniRule"/>
</dbReference>
<dbReference type="Pfam" id="PF00692">
    <property type="entry name" value="dUTPase"/>
    <property type="match status" value="1"/>
</dbReference>
<evidence type="ECO:0000313" key="10">
    <source>
        <dbReference type="EMBL" id="EYT48515.1"/>
    </source>
</evidence>
<name>A0A022KWD3_9MICO</name>
<dbReference type="Proteomes" id="UP000019754">
    <property type="component" value="Unassembled WGS sequence"/>
</dbReference>
<dbReference type="InterPro" id="IPR029054">
    <property type="entry name" value="dUTPase-like"/>
</dbReference>
<dbReference type="OrthoDB" id="9809956at2"/>
<evidence type="ECO:0000256" key="6">
    <source>
        <dbReference type="ARBA" id="ARBA00023080"/>
    </source>
</evidence>
<evidence type="ECO:0000313" key="11">
    <source>
        <dbReference type="Proteomes" id="UP000019754"/>
    </source>
</evidence>
<dbReference type="GO" id="GO:0046081">
    <property type="term" value="P:dUTP catabolic process"/>
    <property type="evidence" value="ECO:0007669"/>
    <property type="project" value="InterPro"/>
</dbReference>
<dbReference type="UniPathway" id="UPA00610">
    <property type="reaction ID" value="UER00666"/>
</dbReference>
<dbReference type="CDD" id="cd07557">
    <property type="entry name" value="trimeric_dUTPase"/>
    <property type="match status" value="1"/>
</dbReference>
<dbReference type="GO" id="GO:0006226">
    <property type="term" value="P:dUMP biosynthetic process"/>
    <property type="evidence" value="ECO:0007669"/>
    <property type="project" value="UniProtKB-UniRule"/>
</dbReference>
<dbReference type="FunFam" id="2.70.40.10:FF:000008">
    <property type="entry name" value="Deoxyuridine 5'-triphosphate nucleotidohydrolase"/>
    <property type="match status" value="1"/>
</dbReference>
<keyword evidence="4 8" id="KW-0378">Hydrolase</keyword>
<feature type="binding site" evidence="8">
    <location>
        <begin position="70"/>
        <end position="72"/>
    </location>
    <ligand>
        <name>substrate</name>
    </ligand>
</feature>
<evidence type="ECO:0000256" key="3">
    <source>
        <dbReference type="ARBA" id="ARBA00022723"/>
    </source>
</evidence>
<feature type="binding site" evidence="8">
    <location>
        <position position="83"/>
    </location>
    <ligand>
        <name>substrate</name>
    </ligand>
</feature>
<comment type="pathway">
    <text evidence="8">Pyrimidine metabolism; dUMP biosynthesis; dUMP from dCTP (dUTP route): step 2/2.</text>
</comment>
<dbReference type="EC" id="3.6.1.23" evidence="8"/>
<keyword evidence="6 8" id="KW-0546">Nucleotide metabolism</keyword>
<gene>
    <name evidence="8" type="primary">dut</name>
    <name evidence="10" type="ORF">D641_0111465</name>
</gene>
<evidence type="ECO:0000256" key="7">
    <source>
        <dbReference type="ARBA" id="ARBA00047686"/>
    </source>
</evidence>
<comment type="function">
    <text evidence="8">This enzyme is involved in nucleotide metabolism: it produces dUMP, the immediate precursor of thymidine nucleotides and it decreases the intracellular concentration of dUTP so that uracil cannot be incorporated into DNA.</text>
</comment>
<dbReference type="InterPro" id="IPR008181">
    <property type="entry name" value="dUTPase"/>
</dbReference>
<reference evidence="10 11" key="1">
    <citation type="journal article" date="2013" name="Genome Announc.">
        <title>Draft genome sequence of an Actinobacterium, Brachybacterium muris strain UCD-AY4.</title>
        <authorList>
            <person name="Lo J.R."/>
            <person name="Lang J.M."/>
            <person name="Darling A.E."/>
            <person name="Eisen J.A."/>
            <person name="Coil D.A."/>
        </authorList>
    </citation>
    <scope>NUCLEOTIDE SEQUENCE [LARGE SCALE GENOMIC DNA]</scope>
    <source>
        <strain evidence="10 11">UCD-AY4</strain>
    </source>
</reference>
<dbReference type="InterPro" id="IPR036157">
    <property type="entry name" value="dUTPase-like_sf"/>
</dbReference>
<dbReference type="AlphaFoldDB" id="A0A022KWD3"/>
<dbReference type="GO" id="GO:0004170">
    <property type="term" value="F:dUTP diphosphatase activity"/>
    <property type="evidence" value="ECO:0007669"/>
    <property type="project" value="UniProtKB-UniRule"/>
</dbReference>
<dbReference type="HOGENOM" id="CLU_068508_1_3_11"/>
<evidence type="ECO:0000259" key="9">
    <source>
        <dbReference type="Pfam" id="PF00692"/>
    </source>
</evidence>
<proteinExistence type="inferred from homology"/>